<feature type="domain" description="PKD" evidence="3">
    <location>
        <begin position="426"/>
        <end position="474"/>
    </location>
</feature>
<accession>A0ABP5LA15</accession>
<dbReference type="SUPFAM" id="SSF49299">
    <property type="entry name" value="PKD domain"/>
    <property type="match status" value="2"/>
</dbReference>
<feature type="chain" id="PRO_5045274938" description="PKD domain-containing protein" evidence="2">
    <location>
        <begin position="30"/>
        <end position="939"/>
    </location>
</feature>
<organism evidence="4 5">
    <name type="scientific">Kitasatospora kazusensis</name>
    <dbReference type="NCBI Taxonomy" id="407974"/>
    <lineage>
        <taxon>Bacteria</taxon>
        <taxon>Bacillati</taxon>
        <taxon>Actinomycetota</taxon>
        <taxon>Actinomycetes</taxon>
        <taxon>Kitasatosporales</taxon>
        <taxon>Streptomycetaceae</taxon>
        <taxon>Kitasatospora</taxon>
    </lineage>
</organism>
<proteinExistence type="predicted"/>
<dbReference type="InterPro" id="IPR000601">
    <property type="entry name" value="PKD_dom"/>
</dbReference>
<dbReference type="SUPFAM" id="SSF51126">
    <property type="entry name" value="Pectin lyase-like"/>
    <property type="match status" value="1"/>
</dbReference>
<dbReference type="Pfam" id="PF13229">
    <property type="entry name" value="Beta_helix"/>
    <property type="match status" value="1"/>
</dbReference>
<name>A0ABP5LA15_9ACTN</name>
<dbReference type="PROSITE" id="PS50093">
    <property type="entry name" value="PKD"/>
    <property type="match status" value="2"/>
</dbReference>
<dbReference type="Gene3D" id="2.160.20.10">
    <property type="entry name" value="Single-stranded right-handed beta-helix, Pectin lyase-like"/>
    <property type="match status" value="1"/>
</dbReference>
<sequence>MPIRQRVGLSAVAAAVTLGAGLPALPAAAAAGAATLYVDRMNRACSDSGTGTYERPYCTVSAAAAVVGPGQTVQIGDAVYQEHVEITRSGTPDRPIVFTGSLPGAHMGRPLIGGDVSAPAITVSGAHDVVIQDLATMSVAEGILVSGSARITIDHDFDQVSLTGSDWFSHTPWVRLTGGTSDTVVSRSDIGGRGTGVTLDPGTHDNTVTTNDLGSTNDAGVMATDAPGTVVTSNTISHNCGTGISLAGASTGSTVENNILAPATTGCSGKGGPTPGAAGLLVSAGSATGTKADYNVVRAAADGTAYSWAGTPYPGPVELAKATGQGQHDSSADPALTGPGGSPDKGSPALDSADAAAPGELDSDLNYVPAVDYPGQPDTGTGSGHRDRGAVENQGITTAALTVDRAQGAYPFKVSVSATAKETWPGATLAYSFDFGDGTAPVVSAVPKADHTYTARGVYEPLVTVTDSAGGLLTTGTVNPVSVGDPGPPQAVLSVSPGRSGWSASAPFTFEADAGLSAGPWPIVSRMVDFGDGSAPVQCAGPGGSLCDHTYARPGSYTVTLTVKDSAGGTSSTSQAVDAAYQPGGFDWKSKRILDTRNGTGGPAQRLGPDSELTLSVAGAVGTDTTAVVLNLTAVNPSSAGFLTAYPSGQARPTTSNSNFTAGQTVAHLVTVPVGSDGKIKIYNRSGSVDLVADLVGAYAPSESAGFTAVTPTRVLDTRTGTGSPAGKVGPKGGACFTLPDSVPRDSAYAVLNITATGADQPGFLTFDGNWNSSILNVAPGRTVANQSVIEDAQGEICLSNATGHTDIVADLTGYYYGRSGDRFTPVGPSRLLDTRIGSTPLGPDSTLGVQVTGRAGVPADATGAVLSVTATAPDQGGFLTAYPTGGTRPATSSVNFAAGETVPNLVTSGVGTGGGVTLYNHTGRTQAVVDVSGYFSKP</sequence>
<gene>
    <name evidence="4" type="ORF">GCM10009760_27980</name>
</gene>
<dbReference type="Pfam" id="PF18911">
    <property type="entry name" value="PKD_4"/>
    <property type="match status" value="2"/>
</dbReference>
<feature type="compositionally biased region" description="Low complexity" evidence="1">
    <location>
        <begin position="346"/>
        <end position="359"/>
    </location>
</feature>
<dbReference type="InterPro" id="IPR022409">
    <property type="entry name" value="PKD/Chitinase_dom"/>
</dbReference>
<dbReference type="InterPro" id="IPR012334">
    <property type="entry name" value="Pectin_lyas_fold"/>
</dbReference>
<dbReference type="CDD" id="cd00146">
    <property type="entry name" value="PKD"/>
    <property type="match status" value="2"/>
</dbReference>
<dbReference type="InterPro" id="IPR039448">
    <property type="entry name" value="Beta_helix"/>
</dbReference>
<dbReference type="Gene3D" id="2.60.40.10">
    <property type="entry name" value="Immunoglobulins"/>
    <property type="match status" value="2"/>
</dbReference>
<dbReference type="Proteomes" id="UP001422759">
    <property type="component" value="Unassembled WGS sequence"/>
</dbReference>
<keyword evidence="5" id="KW-1185">Reference proteome</keyword>
<dbReference type="EMBL" id="BAAANT010000013">
    <property type="protein sequence ID" value="GAA2142632.1"/>
    <property type="molecule type" value="Genomic_DNA"/>
</dbReference>
<evidence type="ECO:0000313" key="4">
    <source>
        <dbReference type="EMBL" id="GAA2142632.1"/>
    </source>
</evidence>
<evidence type="ECO:0000313" key="5">
    <source>
        <dbReference type="Proteomes" id="UP001422759"/>
    </source>
</evidence>
<keyword evidence="2" id="KW-0732">Signal</keyword>
<comment type="caution">
    <text evidence="4">The sequence shown here is derived from an EMBL/GenBank/DDBJ whole genome shotgun (WGS) entry which is preliminary data.</text>
</comment>
<dbReference type="InterPro" id="IPR035986">
    <property type="entry name" value="PKD_dom_sf"/>
</dbReference>
<evidence type="ECO:0000256" key="2">
    <source>
        <dbReference type="SAM" id="SignalP"/>
    </source>
</evidence>
<feature type="signal peptide" evidence="2">
    <location>
        <begin position="1"/>
        <end position="29"/>
    </location>
</feature>
<feature type="region of interest" description="Disordered" evidence="1">
    <location>
        <begin position="317"/>
        <end position="389"/>
    </location>
</feature>
<protein>
    <recommendedName>
        <fullName evidence="3">PKD domain-containing protein</fullName>
    </recommendedName>
</protein>
<dbReference type="SMART" id="SM00089">
    <property type="entry name" value="PKD"/>
    <property type="match status" value="2"/>
</dbReference>
<evidence type="ECO:0000259" key="3">
    <source>
        <dbReference type="PROSITE" id="PS50093"/>
    </source>
</evidence>
<evidence type="ECO:0000256" key="1">
    <source>
        <dbReference type="SAM" id="MobiDB-lite"/>
    </source>
</evidence>
<dbReference type="InterPro" id="IPR013783">
    <property type="entry name" value="Ig-like_fold"/>
</dbReference>
<feature type="domain" description="PKD" evidence="3">
    <location>
        <begin position="522"/>
        <end position="577"/>
    </location>
</feature>
<dbReference type="InterPro" id="IPR011050">
    <property type="entry name" value="Pectin_lyase_fold/virulence"/>
</dbReference>
<reference evidence="5" key="1">
    <citation type="journal article" date="2019" name="Int. J. Syst. Evol. Microbiol.">
        <title>The Global Catalogue of Microorganisms (GCM) 10K type strain sequencing project: providing services to taxonomists for standard genome sequencing and annotation.</title>
        <authorList>
            <consortium name="The Broad Institute Genomics Platform"/>
            <consortium name="The Broad Institute Genome Sequencing Center for Infectious Disease"/>
            <person name="Wu L."/>
            <person name="Ma J."/>
        </authorList>
    </citation>
    <scope>NUCLEOTIDE SEQUENCE [LARGE SCALE GENOMIC DNA]</scope>
    <source>
        <strain evidence="5">JCM 14560</strain>
    </source>
</reference>